<keyword evidence="3" id="KW-1185">Reference proteome</keyword>
<proteinExistence type="predicted"/>
<comment type="caution">
    <text evidence="2">The sequence shown here is derived from an EMBL/GenBank/DDBJ whole genome shotgun (WGS) entry which is preliminary data.</text>
</comment>
<dbReference type="RefSeq" id="WP_251798505.1">
    <property type="nucleotide sequence ID" value="NZ_JAMQOL010000016.1"/>
</dbReference>
<evidence type="ECO:0000313" key="3">
    <source>
        <dbReference type="Proteomes" id="UP001523216"/>
    </source>
</evidence>
<evidence type="ECO:0000256" key="1">
    <source>
        <dbReference type="SAM" id="SignalP"/>
    </source>
</evidence>
<dbReference type="NCBIfam" id="TIGR02608">
    <property type="entry name" value="delta_60_rpt"/>
    <property type="match status" value="6"/>
</dbReference>
<feature type="chain" id="PRO_5045484218" description="Delta-60 repeat protein" evidence="1">
    <location>
        <begin position="23"/>
        <end position="423"/>
    </location>
</feature>
<accession>A0ABT0XY14</accession>
<evidence type="ECO:0000313" key="2">
    <source>
        <dbReference type="EMBL" id="MCM4078671.1"/>
    </source>
</evidence>
<dbReference type="SUPFAM" id="SSF50960">
    <property type="entry name" value="TolB, C-terminal domain"/>
    <property type="match status" value="1"/>
</dbReference>
<name>A0ABT0XY14_9ACTN</name>
<protein>
    <recommendedName>
        <fullName evidence="4">Delta-60 repeat protein</fullName>
    </recommendedName>
</protein>
<dbReference type="Gene3D" id="2.80.10.50">
    <property type="match status" value="3"/>
</dbReference>
<dbReference type="Pfam" id="PF17164">
    <property type="entry name" value="DUF5122"/>
    <property type="match status" value="6"/>
</dbReference>
<feature type="signal peptide" evidence="1">
    <location>
        <begin position="1"/>
        <end position="22"/>
    </location>
</feature>
<keyword evidence="1" id="KW-0732">Signal</keyword>
<gene>
    <name evidence="2" type="ORF">LXN57_13935</name>
</gene>
<dbReference type="EMBL" id="JAMQOL010000016">
    <property type="protein sequence ID" value="MCM4078671.1"/>
    <property type="molecule type" value="Genomic_DNA"/>
</dbReference>
<dbReference type="Proteomes" id="UP001523216">
    <property type="component" value="Unassembled WGS sequence"/>
</dbReference>
<organism evidence="2 3">
    <name type="scientific">Paractinoplanes hotanensis</name>
    <dbReference type="NCBI Taxonomy" id="2906497"/>
    <lineage>
        <taxon>Bacteria</taxon>
        <taxon>Bacillati</taxon>
        <taxon>Actinomycetota</taxon>
        <taxon>Actinomycetes</taxon>
        <taxon>Micromonosporales</taxon>
        <taxon>Micromonosporaceae</taxon>
        <taxon>Paractinoplanes</taxon>
    </lineage>
</organism>
<sequence>MLVRSLLTGVLIAGALAAPAGAAARGPVLDPLFGSGGWVTADYGGGDYVRDVALQPDGKIIAVGNGNEGYFLIERRLPNGALDDSFGTSGVVVTDVDPDSYWDDPIAVTLQPGGRILVAGTVSWAGSSQLALVRYLADGSIDPSFGADGRLFPALGDAVYGTRPAGLVQQPDGKILLGVSAATNDGSAPPVLLRLLRSGAADPTFGAGGVVRVDLGPNEFESVTTIALAPGGDIVVAGASSYWSTLPEPTADVLVARFTPRGRLDPSFGAGGRVIRDLTGPQAIDGSAGLAVGRDGRILQTVWTQKDDIRRDGMLRYLPNGKPDRSLGRDGFTYVAGPTTSPVLRPNGRITATGSIGGDIALVQYRSDGSLDPAFGIRGRVTTDLGGYDRGNVLKIQPDGRLLIGGSAGVQGGDAFALVRYLP</sequence>
<dbReference type="InterPro" id="IPR013431">
    <property type="entry name" value="Delta_60_rpt"/>
</dbReference>
<evidence type="ECO:0008006" key="4">
    <source>
        <dbReference type="Google" id="ProtNLM"/>
    </source>
</evidence>
<reference evidence="2 3" key="1">
    <citation type="submission" date="2022-06" db="EMBL/GenBank/DDBJ databases">
        <title>Actinoplanes abujensis sp. nov., isolated from Nigerian arid soil.</title>
        <authorList>
            <person name="Ding P."/>
        </authorList>
    </citation>
    <scope>NUCLEOTIDE SEQUENCE [LARGE SCALE GENOMIC DNA]</scope>
    <source>
        <strain evidence="3">TRM88002</strain>
    </source>
</reference>